<dbReference type="Gene3D" id="3.30.1370.70">
    <property type="entry name" value="Scaffold protein Nfu/NifU, N-terminal domain"/>
    <property type="match status" value="1"/>
</dbReference>
<evidence type="ECO:0000313" key="10">
    <source>
        <dbReference type="EMBL" id="KAJ6986644.1"/>
    </source>
</evidence>
<feature type="transmembrane region" description="Helical" evidence="8">
    <location>
        <begin position="342"/>
        <end position="361"/>
    </location>
</feature>
<dbReference type="Pfam" id="PF02127">
    <property type="entry name" value="Peptidase_M18"/>
    <property type="match status" value="1"/>
</dbReference>
<dbReference type="CDD" id="cd17330">
    <property type="entry name" value="MFS_SLC46_TetA_like"/>
    <property type="match status" value="1"/>
</dbReference>
<dbReference type="EMBL" id="JAQIZT010000008">
    <property type="protein sequence ID" value="KAJ6986644.1"/>
    <property type="molecule type" value="Genomic_DNA"/>
</dbReference>
<gene>
    <name evidence="10" type="ORF">NC653_020003</name>
</gene>
<dbReference type="GO" id="GO:0005739">
    <property type="term" value="C:mitochondrion"/>
    <property type="evidence" value="ECO:0007669"/>
    <property type="project" value="TreeGrafter"/>
</dbReference>
<dbReference type="PANTHER" id="PTHR11178:SF1">
    <property type="entry name" value="NFU1 IRON-SULFUR CLUSTER SCAFFOLD HOMOLOG, MITOCHONDRIAL"/>
    <property type="match status" value="1"/>
</dbReference>
<evidence type="ECO:0000256" key="7">
    <source>
        <dbReference type="ARBA" id="ARBA00023136"/>
    </source>
</evidence>
<feature type="domain" description="Major facilitator superfamily (MFS) profile" evidence="9">
    <location>
        <begin position="272"/>
        <end position="680"/>
    </location>
</feature>
<feature type="transmembrane region" description="Helical" evidence="8">
    <location>
        <begin position="404"/>
        <end position="423"/>
    </location>
</feature>
<keyword evidence="4" id="KW-0813">Transport</keyword>
<dbReference type="GO" id="GO:0016226">
    <property type="term" value="P:iron-sulfur cluster assembly"/>
    <property type="evidence" value="ECO:0007669"/>
    <property type="project" value="InterPro"/>
</dbReference>
<keyword evidence="7 8" id="KW-0472">Membrane</keyword>
<dbReference type="InterPro" id="IPR011701">
    <property type="entry name" value="MFS"/>
</dbReference>
<dbReference type="InterPro" id="IPR034904">
    <property type="entry name" value="FSCA_dom_sf"/>
</dbReference>
<feature type="transmembrane region" description="Helical" evidence="8">
    <location>
        <begin position="656"/>
        <end position="675"/>
    </location>
</feature>
<dbReference type="AlphaFoldDB" id="A0AAD6MJC2"/>
<comment type="similarity">
    <text evidence="3">Belongs to the NifU family.</text>
</comment>
<dbReference type="PROSITE" id="PS50850">
    <property type="entry name" value="MFS"/>
    <property type="match status" value="1"/>
</dbReference>
<dbReference type="FunFam" id="3.30.1370.70:FF:000001">
    <property type="entry name" value="NifU-like protein 4, mitochondrial"/>
    <property type="match status" value="1"/>
</dbReference>
<feature type="transmembrane region" description="Helical" evidence="8">
    <location>
        <begin position="429"/>
        <end position="450"/>
    </location>
</feature>
<dbReference type="SUPFAM" id="SSF103473">
    <property type="entry name" value="MFS general substrate transporter"/>
    <property type="match status" value="1"/>
</dbReference>
<keyword evidence="5 8" id="KW-0812">Transmembrane</keyword>
<dbReference type="GO" id="GO:0051536">
    <property type="term" value="F:iron-sulfur cluster binding"/>
    <property type="evidence" value="ECO:0007669"/>
    <property type="project" value="InterPro"/>
</dbReference>
<evidence type="ECO:0000256" key="6">
    <source>
        <dbReference type="ARBA" id="ARBA00022989"/>
    </source>
</evidence>
<feature type="transmembrane region" description="Helical" evidence="8">
    <location>
        <begin position="308"/>
        <end position="330"/>
    </location>
</feature>
<dbReference type="Pfam" id="PF21864">
    <property type="entry name" value="MORF_dom"/>
    <property type="match status" value="1"/>
</dbReference>
<dbReference type="GO" id="GO:0004177">
    <property type="term" value="F:aminopeptidase activity"/>
    <property type="evidence" value="ECO:0007669"/>
    <property type="project" value="InterPro"/>
</dbReference>
<evidence type="ECO:0000256" key="5">
    <source>
        <dbReference type="ARBA" id="ARBA00022692"/>
    </source>
</evidence>
<dbReference type="PROSITE" id="PS00216">
    <property type="entry name" value="SUGAR_TRANSPORT_1"/>
    <property type="match status" value="1"/>
</dbReference>
<dbReference type="InterPro" id="IPR005829">
    <property type="entry name" value="Sugar_transporter_CS"/>
</dbReference>
<dbReference type="InterPro" id="IPR001075">
    <property type="entry name" value="NIF_FeS_clus_asmbl_NifU_C"/>
</dbReference>
<dbReference type="InterPro" id="IPR036259">
    <property type="entry name" value="MFS_trans_sf"/>
</dbReference>
<comment type="function">
    <text evidence="1">Molecular scaffold for [Fe-S] cluster assembly of mitochondrial iron-sulfur proteins.</text>
</comment>
<dbReference type="Pfam" id="PF07690">
    <property type="entry name" value="MFS_1"/>
    <property type="match status" value="1"/>
</dbReference>
<sequence length="1035" mass="113610">MKGFGRLISRALLNQKRFELCREINTTCRLTPCRFIHVSSAMAPFLHSRGGAFSECKKLKSSLHPEKWTLLTAQRRTLFIQTQSTPNPLSLMFHPGKPIMDVGSADFPNARSAMNSPLAKSIYEIDGISRVFFGADFVTVTKSDDASWEFLEPEIFAAIMDFYSSGEPLFQDSKTAATKDTAISEDDSETVTMIKELLETRIRPAVQDDGGDIEYRGFDEETGIVKLTMQGACSGCPSSSVTLKSGIENMLMHYVPEDCVGGLKELRPLARLLLPLCFHWIAEEMTVSVLVDVVTSALCPGQTTCSEAIYISGLQQTVVGIFKMVVLPLLGQLADEYGRKPLLLITVSTSIFPFAVLAWNQSRGSVYVYYVLRTISFIISQGSIFCIAVAYAADIIEEGNRAAAFSWITGFFSASHVLGNLLARFLPEKYIFVVSIAFLIFSPVYMHFLLAETVERVPKRDRDSTFLTNIINVAHKRYESMRDAAAVVFESPTLRGISFVSFFYELGMSGISSVLLFYLKAVFGFNKNQYSEILSMVGIGAIFSQILVLPLLNPLVGEGGILSLALLASIAYGLLYGLAWASWVPYLSASFGAIYILVKPATYAIISKGSSSMNQGKTQGFVAGVQSIASFLSPLAMSPLTSWFLSSTAPFDCKGFSIIVASVSMMIALCFACLLKPDEKLSHDPEDEIEAPLLRETMETLSPSLSISSLTSISKKLPVKASSFKLYSPIKNKNHLKTLSLSSSSFISCISLSTKATTTSTCTPTSTKTNKHWMILMESPPKGVNSKPEIIDYYVKTLERVIGRMDPIVGDLLDDLNESMDSVSTLQVLSDVLRCSIDDINNLASSYCALRALIDSCESSSDLSNDTAVRMIALFDNDEVGSGSVQGAGAPTMFQAMKRIAVCLARNNVNEGAIELSADMAHGVHPNFMEKHEEHHRPEMQKGLVIKHNANQRYATSGVTAFLFKEVGKIHNLPSQEFVVRNDMGCGSTIGPILASGTGIRTVDCGIPQLSMHRYRKELQMKSIQGEVRGRRWYV</sequence>
<evidence type="ECO:0000256" key="4">
    <source>
        <dbReference type="ARBA" id="ARBA00022448"/>
    </source>
</evidence>
<dbReference type="GO" id="GO:0005198">
    <property type="term" value="F:structural molecule activity"/>
    <property type="evidence" value="ECO:0007669"/>
    <property type="project" value="UniProtKB-ARBA"/>
</dbReference>
<feature type="transmembrane region" description="Helical" evidence="8">
    <location>
        <begin position="586"/>
        <end position="606"/>
    </location>
</feature>
<feature type="transmembrane region" description="Helical" evidence="8">
    <location>
        <begin position="559"/>
        <end position="580"/>
    </location>
</feature>
<dbReference type="GO" id="GO:0008270">
    <property type="term" value="F:zinc ion binding"/>
    <property type="evidence" value="ECO:0007669"/>
    <property type="project" value="InterPro"/>
</dbReference>
<dbReference type="GO" id="GO:0022857">
    <property type="term" value="F:transmembrane transporter activity"/>
    <property type="evidence" value="ECO:0007669"/>
    <property type="project" value="InterPro"/>
</dbReference>
<keyword evidence="11" id="KW-1185">Reference proteome</keyword>
<dbReference type="InterPro" id="IPR036498">
    <property type="entry name" value="Nfu/NifU_N_sf"/>
</dbReference>
<feature type="transmembrane region" description="Helical" evidence="8">
    <location>
        <begin position="618"/>
        <end position="636"/>
    </location>
</feature>
<evidence type="ECO:0000256" key="8">
    <source>
        <dbReference type="SAM" id="Phobius"/>
    </source>
</evidence>
<dbReference type="PANTHER" id="PTHR11178">
    <property type="entry name" value="IRON-SULFUR CLUSTER SCAFFOLD PROTEIN NFU-RELATED"/>
    <property type="match status" value="1"/>
</dbReference>
<dbReference type="SUPFAM" id="SSF53187">
    <property type="entry name" value="Zn-dependent exopeptidases"/>
    <property type="match status" value="1"/>
</dbReference>
<dbReference type="GO" id="GO:0016020">
    <property type="term" value="C:membrane"/>
    <property type="evidence" value="ECO:0007669"/>
    <property type="project" value="UniProtKB-SubCell"/>
</dbReference>
<feature type="transmembrane region" description="Helical" evidence="8">
    <location>
        <begin position="367"/>
        <end position="392"/>
    </location>
</feature>
<proteinExistence type="inferred from homology"/>
<dbReference type="Proteomes" id="UP001164929">
    <property type="component" value="Chromosome 8"/>
</dbReference>
<protein>
    <recommendedName>
        <fullName evidence="9">Major facilitator superfamily (MFS) profile domain-containing protein</fullName>
    </recommendedName>
</protein>
<dbReference type="SUPFAM" id="SSF117916">
    <property type="entry name" value="Fe-S cluster assembly (FSCA) domain-like"/>
    <property type="match status" value="1"/>
</dbReference>
<dbReference type="GO" id="GO:0005506">
    <property type="term" value="F:iron ion binding"/>
    <property type="evidence" value="ECO:0007669"/>
    <property type="project" value="InterPro"/>
</dbReference>
<organism evidence="10 11">
    <name type="scientific">Populus alba x Populus x berolinensis</name>
    <dbReference type="NCBI Taxonomy" id="444605"/>
    <lineage>
        <taxon>Eukaryota</taxon>
        <taxon>Viridiplantae</taxon>
        <taxon>Streptophyta</taxon>
        <taxon>Embryophyta</taxon>
        <taxon>Tracheophyta</taxon>
        <taxon>Spermatophyta</taxon>
        <taxon>Magnoliopsida</taxon>
        <taxon>eudicotyledons</taxon>
        <taxon>Gunneridae</taxon>
        <taxon>Pentapetalae</taxon>
        <taxon>rosids</taxon>
        <taxon>fabids</taxon>
        <taxon>Malpighiales</taxon>
        <taxon>Salicaceae</taxon>
        <taxon>Saliceae</taxon>
        <taxon>Populus</taxon>
    </lineage>
</organism>
<dbReference type="Pfam" id="PF01106">
    <property type="entry name" value="NifU"/>
    <property type="match status" value="1"/>
</dbReference>
<dbReference type="InterPro" id="IPR020846">
    <property type="entry name" value="MFS_dom"/>
</dbReference>
<accession>A0AAD6MJC2</accession>
<dbReference type="Gene3D" id="1.20.1250.20">
    <property type="entry name" value="MFS general substrate transporter like domains"/>
    <property type="match status" value="1"/>
</dbReference>
<feature type="transmembrane region" description="Helical" evidence="8">
    <location>
        <begin position="502"/>
        <end position="521"/>
    </location>
</feature>
<evidence type="ECO:0000313" key="11">
    <source>
        <dbReference type="Proteomes" id="UP001164929"/>
    </source>
</evidence>
<dbReference type="Pfam" id="PF08712">
    <property type="entry name" value="Nfu_N"/>
    <property type="match status" value="1"/>
</dbReference>
<name>A0AAD6MJC2_9ROSI</name>
<evidence type="ECO:0000256" key="1">
    <source>
        <dbReference type="ARBA" id="ARBA00002175"/>
    </source>
</evidence>
<dbReference type="GO" id="GO:0006508">
    <property type="term" value="P:proteolysis"/>
    <property type="evidence" value="ECO:0007669"/>
    <property type="project" value="InterPro"/>
</dbReference>
<dbReference type="InterPro" id="IPR014824">
    <property type="entry name" value="Nfu/NifU_N"/>
</dbReference>
<dbReference type="FunFam" id="3.30.300.130:FF:000001">
    <property type="entry name" value="NFU1 iron-sulfur cluster scaffold"/>
    <property type="match status" value="1"/>
</dbReference>
<keyword evidence="6 8" id="KW-1133">Transmembrane helix</keyword>
<dbReference type="SUPFAM" id="SSF110836">
    <property type="entry name" value="Hypothetical protein SAV1430"/>
    <property type="match status" value="1"/>
</dbReference>
<evidence type="ECO:0000259" key="9">
    <source>
        <dbReference type="PROSITE" id="PS50850"/>
    </source>
</evidence>
<reference evidence="10" key="1">
    <citation type="journal article" date="2023" name="Mol. Ecol. Resour.">
        <title>Chromosome-level genome assembly of a triploid poplar Populus alba 'Berolinensis'.</title>
        <authorList>
            <person name="Chen S."/>
            <person name="Yu Y."/>
            <person name="Wang X."/>
            <person name="Wang S."/>
            <person name="Zhang T."/>
            <person name="Zhou Y."/>
            <person name="He R."/>
            <person name="Meng N."/>
            <person name="Wang Y."/>
            <person name="Liu W."/>
            <person name="Liu Z."/>
            <person name="Liu J."/>
            <person name="Guo Q."/>
            <person name="Huang H."/>
            <person name="Sederoff R.R."/>
            <person name="Wang G."/>
            <person name="Qu G."/>
            <person name="Chen S."/>
        </authorList>
    </citation>
    <scope>NUCLEOTIDE SEQUENCE</scope>
    <source>
        <strain evidence="10">SC-2020</strain>
    </source>
</reference>
<dbReference type="Gene3D" id="3.40.630.10">
    <property type="entry name" value="Zn peptidases"/>
    <property type="match status" value="1"/>
</dbReference>
<evidence type="ECO:0000256" key="3">
    <source>
        <dbReference type="ARBA" id="ARBA00006420"/>
    </source>
</evidence>
<dbReference type="InterPro" id="IPR054059">
    <property type="entry name" value="MORF/ORRM1/DAG-like_MORF"/>
</dbReference>
<comment type="caution">
    <text evidence="10">The sequence shown here is derived from an EMBL/GenBank/DDBJ whole genome shotgun (WGS) entry which is preliminary data.</text>
</comment>
<evidence type="ECO:0000256" key="2">
    <source>
        <dbReference type="ARBA" id="ARBA00004141"/>
    </source>
</evidence>
<comment type="subcellular location">
    <subcellularLocation>
        <location evidence="2">Membrane</location>
        <topology evidence="2">Multi-pass membrane protein</topology>
    </subcellularLocation>
</comment>
<dbReference type="PRINTS" id="PR00932">
    <property type="entry name" value="AMINO1PTASE"/>
</dbReference>
<dbReference type="SMART" id="SM00932">
    <property type="entry name" value="Nfu_N"/>
    <property type="match status" value="1"/>
</dbReference>
<feature type="transmembrane region" description="Helical" evidence="8">
    <location>
        <begin position="533"/>
        <end position="552"/>
    </location>
</feature>
<dbReference type="InterPro" id="IPR001948">
    <property type="entry name" value="Peptidase_M18"/>
</dbReference>
<dbReference type="Gene3D" id="3.30.300.130">
    <property type="entry name" value="Fe-S cluster assembly (FSCA)"/>
    <property type="match status" value="1"/>
</dbReference>